<dbReference type="GO" id="GO:0051213">
    <property type="term" value="F:dioxygenase activity"/>
    <property type="evidence" value="ECO:0007669"/>
    <property type="project" value="UniProtKB-ARBA"/>
</dbReference>
<proteinExistence type="inferred from homology"/>
<dbReference type="AlphaFoldDB" id="A0A6A6MNN5"/>
<keyword evidence="2 5" id="KW-0479">Metal-binding</keyword>
<dbReference type="Gene3D" id="2.60.120.330">
    <property type="entry name" value="B-lactam Antibiotic, Isopenicillin N Synthase, Chain"/>
    <property type="match status" value="1"/>
</dbReference>
<dbReference type="PANTHER" id="PTHR10209">
    <property type="entry name" value="OXIDOREDUCTASE, 2OG-FE II OXYGENASE FAMILY PROTEIN"/>
    <property type="match status" value="1"/>
</dbReference>
<evidence type="ECO:0000313" key="8">
    <source>
        <dbReference type="Proteomes" id="UP000467840"/>
    </source>
</evidence>
<feature type="domain" description="Fe2OG dioxygenase" evidence="6">
    <location>
        <begin position="108"/>
        <end position="211"/>
    </location>
</feature>
<dbReference type="PANTHER" id="PTHR10209:SF739">
    <property type="entry name" value="FE2OG DIOXYGENASE DOMAIN-CONTAINING PROTEIN"/>
    <property type="match status" value="1"/>
</dbReference>
<comment type="similarity">
    <text evidence="1 5">Belongs to the iron/ascorbate-dependent oxidoreductase family.</text>
</comment>
<dbReference type="Pfam" id="PF03171">
    <property type="entry name" value="2OG-FeII_Oxy"/>
    <property type="match status" value="1"/>
</dbReference>
<dbReference type="EMBL" id="JAAGAX010000005">
    <property type="protein sequence ID" value="KAF2313958.1"/>
    <property type="molecule type" value="Genomic_DNA"/>
</dbReference>
<keyword evidence="8" id="KW-1185">Reference proteome</keyword>
<name>A0A6A6MNN5_HEVBR</name>
<dbReference type="PROSITE" id="PS51471">
    <property type="entry name" value="FE2OG_OXY"/>
    <property type="match status" value="1"/>
</dbReference>
<dbReference type="InterPro" id="IPR044861">
    <property type="entry name" value="IPNS-like_FE2OG_OXY"/>
</dbReference>
<keyword evidence="3 5" id="KW-0560">Oxidoreductase</keyword>
<dbReference type="InterPro" id="IPR005123">
    <property type="entry name" value="Oxoglu/Fe-dep_dioxygenase_dom"/>
</dbReference>
<gene>
    <name evidence="7" type="ORF">GH714_020934</name>
</gene>
<evidence type="ECO:0000256" key="4">
    <source>
        <dbReference type="ARBA" id="ARBA00023004"/>
    </source>
</evidence>
<sequence length="303" mass="34087">MKDLGDMINAVRKFNEQDFDVKKELYSRDASRRVRFNSSHDLFQSQTADWRDTFSVSMLIDPEELPAVCRDETVEFIDQIGKIGDALFELLSEALGLKPDHLKSIECNKGRTLVCHYYPACPEPELAMGVTKHTDNTFLTVLVEDETGGLQVLHDNQWVGVQPIPGGLVANIGDLLQIVSNDKFKSNVHRVVPSRVPRISVIGFFAGRVAPPARLYGPIKELLSEENPPKCKEVLVSEYVARFFKKNSKISPALKIIDSEATDNGRVKNSTVTPRTPCIRLLFHAVSTWTHEMLQLINKRSNL</sequence>
<dbReference type="InterPro" id="IPR027443">
    <property type="entry name" value="IPNS-like_sf"/>
</dbReference>
<comment type="caution">
    <text evidence="7">The sequence shown here is derived from an EMBL/GenBank/DDBJ whole genome shotgun (WGS) entry which is preliminary data.</text>
</comment>
<organism evidence="7 8">
    <name type="scientific">Hevea brasiliensis</name>
    <name type="common">Para rubber tree</name>
    <name type="synonym">Siphonia brasiliensis</name>
    <dbReference type="NCBI Taxonomy" id="3981"/>
    <lineage>
        <taxon>Eukaryota</taxon>
        <taxon>Viridiplantae</taxon>
        <taxon>Streptophyta</taxon>
        <taxon>Embryophyta</taxon>
        <taxon>Tracheophyta</taxon>
        <taxon>Spermatophyta</taxon>
        <taxon>Magnoliopsida</taxon>
        <taxon>eudicotyledons</taxon>
        <taxon>Gunneridae</taxon>
        <taxon>Pentapetalae</taxon>
        <taxon>rosids</taxon>
        <taxon>fabids</taxon>
        <taxon>Malpighiales</taxon>
        <taxon>Euphorbiaceae</taxon>
        <taxon>Crotonoideae</taxon>
        <taxon>Micrandreae</taxon>
        <taxon>Hevea</taxon>
    </lineage>
</organism>
<accession>A0A6A6MNN5</accession>
<evidence type="ECO:0000256" key="5">
    <source>
        <dbReference type="RuleBase" id="RU003682"/>
    </source>
</evidence>
<dbReference type="GO" id="GO:0046872">
    <property type="term" value="F:metal ion binding"/>
    <property type="evidence" value="ECO:0007669"/>
    <property type="project" value="UniProtKB-KW"/>
</dbReference>
<evidence type="ECO:0000259" key="6">
    <source>
        <dbReference type="PROSITE" id="PS51471"/>
    </source>
</evidence>
<evidence type="ECO:0000256" key="1">
    <source>
        <dbReference type="ARBA" id="ARBA00008056"/>
    </source>
</evidence>
<dbReference type="SUPFAM" id="SSF51197">
    <property type="entry name" value="Clavaminate synthase-like"/>
    <property type="match status" value="1"/>
</dbReference>
<evidence type="ECO:0000313" key="7">
    <source>
        <dbReference type="EMBL" id="KAF2313958.1"/>
    </source>
</evidence>
<evidence type="ECO:0000256" key="3">
    <source>
        <dbReference type="ARBA" id="ARBA00023002"/>
    </source>
</evidence>
<dbReference type="Proteomes" id="UP000467840">
    <property type="component" value="Chromosome 15"/>
</dbReference>
<evidence type="ECO:0000256" key="2">
    <source>
        <dbReference type="ARBA" id="ARBA00022723"/>
    </source>
</evidence>
<reference evidence="7 8" key="1">
    <citation type="journal article" date="2020" name="Mol. Plant">
        <title>The Chromosome-Based Rubber Tree Genome Provides New Insights into Spurge Genome Evolution and Rubber Biosynthesis.</title>
        <authorList>
            <person name="Liu J."/>
            <person name="Shi C."/>
            <person name="Shi C.C."/>
            <person name="Li W."/>
            <person name="Zhang Q.J."/>
            <person name="Zhang Y."/>
            <person name="Li K."/>
            <person name="Lu H.F."/>
            <person name="Shi C."/>
            <person name="Zhu S.T."/>
            <person name="Xiao Z.Y."/>
            <person name="Nan H."/>
            <person name="Yue Y."/>
            <person name="Zhu X.G."/>
            <person name="Wu Y."/>
            <person name="Hong X.N."/>
            <person name="Fan G.Y."/>
            <person name="Tong Y."/>
            <person name="Zhang D."/>
            <person name="Mao C.L."/>
            <person name="Liu Y.L."/>
            <person name="Hao S.J."/>
            <person name="Liu W.Q."/>
            <person name="Lv M.Q."/>
            <person name="Zhang H.B."/>
            <person name="Liu Y."/>
            <person name="Hu-Tang G.R."/>
            <person name="Wang J.P."/>
            <person name="Wang J.H."/>
            <person name="Sun Y.H."/>
            <person name="Ni S.B."/>
            <person name="Chen W.B."/>
            <person name="Zhang X.C."/>
            <person name="Jiao Y.N."/>
            <person name="Eichler E.E."/>
            <person name="Li G.H."/>
            <person name="Liu X."/>
            <person name="Gao L.Z."/>
        </authorList>
    </citation>
    <scope>NUCLEOTIDE SEQUENCE [LARGE SCALE GENOMIC DNA]</scope>
    <source>
        <strain evidence="8">cv. GT1</strain>
        <tissue evidence="7">Leaf</tissue>
    </source>
</reference>
<protein>
    <recommendedName>
        <fullName evidence="6">Fe2OG dioxygenase domain-containing protein</fullName>
    </recommendedName>
</protein>
<keyword evidence="4 5" id="KW-0408">Iron</keyword>